<evidence type="ECO:0000313" key="2">
    <source>
        <dbReference type="EMBL" id="ELK37686.1"/>
    </source>
</evidence>
<accession>L5MH27</accession>
<feature type="compositionally biased region" description="Basic and acidic residues" evidence="1">
    <location>
        <begin position="36"/>
        <end position="48"/>
    </location>
</feature>
<keyword evidence="3" id="KW-1185">Reference proteome</keyword>
<organism evidence="2 3">
    <name type="scientific">Myotis davidii</name>
    <name type="common">David's myotis</name>
    <dbReference type="NCBI Taxonomy" id="225400"/>
    <lineage>
        <taxon>Eukaryota</taxon>
        <taxon>Metazoa</taxon>
        <taxon>Chordata</taxon>
        <taxon>Craniata</taxon>
        <taxon>Vertebrata</taxon>
        <taxon>Euteleostomi</taxon>
        <taxon>Mammalia</taxon>
        <taxon>Eutheria</taxon>
        <taxon>Laurasiatheria</taxon>
        <taxon>Chiroptera</taxon>
        <taxon>Yangochiroptera</taxon>
        <taxon>Vespertilionidae</taxon>
        <taxon>Myotis</taxon>
    </lineage>
</organism>
<dbReference type="EMBL" id="KB100181">
    <property type="protein sequence ID" value="ELK37686.1"/>
    <property type="molecule type" value="Genomic_DNA"/>
</dbReference>
<name>L5MH27_MYODS</name>
<sequence length="129" mass="14102">MCTFENRGLRGLSGASPPLPETPDGARQPEPACMKWEGRSTHAQRPEPPHPSPSAHGYEGAIQLRPMPKPLAPQDKPVFTQLKPMLGARNLAPNMALFSGKELEHLHHHLQVQPMYPQPPQPAPPPLPG</sequence>
<feature type="region of interest" description="Disordered" evidence="1">
    <location>
        <begin position="108"/>
        <end position="129"/>
    </location>
</feature>
<evidence type="ECO:0000313" key="3">
    <source>
        <dbReference type="Proteomes" id="UP000010556"/>
    </source>
</evidence>
<evidence type="ECO:0000256" key="1">
    <source>
        <dbReference type="SAM" id="MobiDB-lite"/>
    </source>
</evidence>
<protein>
    <submittedName>
        <fullName evidence="2">Krueppel-like factor 5</fullName>
    </submittedName>
</protein>
<reference evidence="3" key="1">
    <citation type="journal article" date="2013" name="Science">
        <title>Comparative analysis of bat genomes provides insight into the evolution of flight and immunity.</title>
        <authorList>
            <person name="Zhang G."/>
            <person name="Cowled C."/>
            <person name="Shi Z."/>
            <person name="Huang Z."/>
            <person name="Bishop-Lilly K.A."/>
            <person name="Fang X."/>
            <person name="Wynne J.W."/>
            <person name="Xiong Z."/>
            <person name="Baker M.L."/>
            <person name="Zhao W."/>
            <person name="Tachedjian M."/>
            <person name="Zhu Y."/>
            <person name="Zhou P."/>
            <person name="Jiang X."/>
            <person name="Ng J."/>
            <person name="Yang L."/>
            <person name="Wu L."/>
            <person name="Xiao J."/>
            <person name="Feng Y."/>
            <person name="Chen Y."/>
            <person name="Sun X."/>
            <person name="Zhang Y."/>
            <person name="Marsh G.A."/>
            <person name="Crameri G."/>
            <person name="Broder C.C."/>
            <person name="Frey K.G."/>
            <person name="Wang L.F."/>
            <person name="Wang J."/>
        </authorList>
    </citation>
    <scope>NUCLEOTIDE SEQUENCE [LARGE SCALE GENOMIC DNA]</scope>
</reference>
<gene>
    <name evidence="2" type="ORF">MDA_GLEAN10001315</name>
</gene>
<dbReference type="Proteomes" id="UP000010556">
    <property type="component" value="Unassembled WGS sequence"/>
</dbReference>
<feature type="compositionally biased region" description="Pro residues" evidence="1">
    <location>
        <begin position="116"/>
        <end position="129"/>
    </location>
</feature>
<proteinExistence type="predicted"/>
<dbReference type="AlphaFoldDB" id="L5MH27"/>
<feature type="region of interest" description="Disordered" evidence="1">
    <location>
        <begin position="1"/>
        <end position="76"/>
    </location>
</feature>